<evidence type="ECO:0000313" key="1">
    <source>
        <dbReference type="EMBL" id="MDR6409494.1"/>
    </source>
</evidence>
<reference evidence="1 2" key="1">
    <citation type="submission" date="2023-07" db="EMBL/GenBank/DDBJ databases">
        <title>Sorghum-associated microbial communities from plants grown in Nebraska, USA.</title>
        <authorList>
            <person name="Schachtman D."/>
        </authorList>
    </citation>
    <scope>NUCLEOTIDE SEQUENCE [LARGE SCALE GENOMIC DNA]</scope>
    <source>
        <strain evidence="1 2">DS1316</strain>
    </source>
</reference>
<gene>
    <name evidence="1" type="ORF">J2804_002899</name>
</gene>
<dbReference type="Proteomes" id="UP001264340">
    <property type="component" value="Unassembled WGS sequence"/>
</dbReference>
<dbReference type="EMBL" id="JAVDRP010000005">
    <property type="protein sequence ID" value="MDR6409494.1"/>
    <property type="molecule type" value="Genomic_DNA"/>
</dbReference>
<proteinExistence type="predicted"/>
<evidence type="ECO:0000313" key="2">
    <source>
        <dbReference type="Proteomes" id="UP001264340"/>
    </source>
</evidence>
<keyword evidence="2" id="KW-1185">Reference proteome</keyword>
<organism evidence="1 2">
    <name type="scientific">Paraburkholderia terricola</name>
    <dbReference type="NCBI Taxonomy" id="169427"/>
    <lineage>
        <taxon>Bacteria</taxon>
        <taxon>Pseudomonadati</taxon>
        <taxon>Pseudomonadota</taxon>
        <taxon>Betaproteobacteria</taxon>
        <taxon>Burkholderiales</taxon>
        <taxon>Burkholderiaceae</taxon>
        <taxon>Paraburkholderia</taxon>
    </lineage>
</organism>
<sequence>MANRADANSAGPYRRCVIPSGDADHVCSHEHDAAAVIIG</sequence>
<protein>
    <submittedName>
        <fullName evidence="1">Uncharacterized protein</fullName>
    </submittedName>
</protein>
<comment type="caution">
    <text evidence="1">The sequence shown here is derived from an EMBL/GenBank/DDBJ whole genome shotgun (WGS) entry which is preliminary data.</text>
</comment>
<name>A0ABU1LRX2_9BURK</name>
<accession>A0ABU1LRX2</accession>